<reference evidence="1" key="1">
    <citation type="journal article" date="2015" name="Nature">
        <title>Complex archaea that bridge the gap between prokaryotes and eukaryotes.</title>
        <authorList>
            <person name="Spang A."/>
            <person name="Saw J.H."/>
            <person name="Jorgensen S.L."/>
            <person name="Zaremba-Niedzwiedzka K."/>
            <person name="Martijn J."/>
            <person name="Lind A.E."/>
            <person name="van Eijk R."/>
            <person name="Schleper C."/>
            <person name="Guy L."/>
            <person name="Ettema T.J."/>
        </authorList>
    </citation>
    <scope>NUCLEOTIDE SEQUENCE</scope>
</reference>
<protein>
    <submittedName>
        <fullName evidence="1">Uncharacterized protein</fullName>
    </submittedName>
</protein>
<sequence length="161" mass="19400">MNHTTKEIYEHYQERGGNLPYHVFNRLITEFNYRVMSRILRGEEFQMGKELSKLSIIRIPRNYRKRAIDWGASNKLKKKFLEEGKTLYSKQNPDGEKWLIHRTDEWFTKFYWRKQDCELRNRSAYRLDITRGKKGNKTRLSNLLSTNSLAYLNFPLSTTIN</sequence>
<accession>A0A0F9LSG6</accession>
<name>A0A0F9LSG6_9ZZZZ</name>
<evidence type="ECO:0000313" key="1">
    <source>
        <dbReference type="EMBL" id="KKM90021.1"/>
    </source>
</evidence>
<proteinExistence type="predicted"/>
<dbReference type="EMBL" id="LAZR01006731">
    <property type="protein sequence ID" value="KKM90021.1"/>
    <property type="molecule type" value="Genomic_DNA"/>
</dbReference>
<dbReference type="AlphaFoldDB" id="A0A0F9LSG6"/>
<comment type="caution">
    <text evidence="1">The sequence shown here is derived from an EMBL/GenBank/DDBJ whole genome shotgun (WGS) entry which is preliminary data.</text>
</comment>
<organism evidence="1">
    <name type="scientific">marine sediment metagenome</name>
    <dbReference type="NCBI Taxonomy" id="412755"/>
    <lineage>
        <taxon>unclassified sequences</taxon>
        <taxon>metagenomes</taxon>
        <taxon>ecological metagenomes</taxon>
    </lineage>
</organism>
<gene>
    <name evidence="1" type="ORF">LCGC14_1242840</name>
</gene>